<dbReference type="GO" id="GO:0003796">
    <property type="term" value="F:lysozyme activity"/>
    <property type="evidence" value="ECO:0007669"/>
    <property type="project" value="InterPro"/>
</dbReference>
<keyword evidence="2" id="KW-0081">Bacteriolytic enzyme</keyword>
<name>A0A819NHG9_9BILA</name>
<reference evidence="5" key="1">
    <citation type="submission" date="2021-02" db="EMBL/GenBank/DDBJ databases">
        <authorList>
            <person name="Nowell W R."/>
        </authorList>
    </citation>
    <scope>NUCLEOTIDE SEQUENCE</scope>
</reference>
<keyword evidence="3" id="KW-0812">Transmembrane</keyword>
<dbReference type="SUPFAM" id="SSF53955">
    <property type="entry name" value="Lysozyme-like"/>
    <property type="match status" value="1"/>
</dbReference>
<keyword evidence="4" id="KW-0732">Signal</keyword>
<evidence type="ECO:0000256" key="1">
    <source>
        <dbReference type="ARBA" id="ARBA00022529"/>
    </source>
</evidence>
<dbReference type="Gene3D" id="1.10.530.40">
    <property type="match status" value="1"/>
</dbReference>
<comment type="caution">
    <text evidence="5">The sequence shown here is derived from an EMBL/GenBank/DDBJ whole genome shotgun (WGS) entry which is preliminary data.</text>
</comment>
<proteinExistence type="predicted"/>
<protein>
    <submittedName>
        <fullName evidence="5">Uncharacterized protein</fullName>
    </submittedName>
</protein>
<keyword evidence="1" id="KW-0929">Antimicrobial</keyword>
<dbReference type="AlphaFoldDB" id="A0A819NHG9"/>
<evidence type="ECO:0000313" key="5">
    <source>
        <dbReference type="EMBL" id="CAF3998282.1"/>
    </source>
</evidence>
<accession>A0A819NHG9</accession>
<feature type="non-terminal residue" evidence="5">
    <location>
        <position position="1"/>
    </location>
</feature>
<gene>
    <name evidence="5" type="ORF">OTI717_LOCUS28866</name>
</gene>
<dbReference type="InterPro" id="IPR023346">
    <property type="entry name" value="Lysozyme-like_dom_sf"/>
</dbReference>
<dbReference type="InterPro" id="IPR023347">
    <property type="entry name" value="Lysozyme_dom_sf"/>
</dbReference>
<evidence type="ECO:0000256" key="2">
    <source>
        <dbReference type="ARBA" id="ARBA00022638"/>
    </source>
</evidence>
<evidence type="ECO:0000256" key="4">
    <source>
        <dbReference type="SAM" id="SignalP"/>
    </source>
</evidence>
<keyword evidence="3" id="KW-1133">Transmembrane helix</keyword>
<sequence>MLKILLFLVCARLTLTICGPKQTMINQGRQLCCRNDTNGVPTIGIGYKLTRDDSEIVMLTYNLTLSNVLSDCQRNTSKYCMTNDQAEEIFYKISYREATECADKYVSNLPPMKRNAIIDVAATSCRALNTFVKMKKALLMNNWTEAAEELQDSRWCSQVRRRRCTEDYECIRNDERYRSYYSMFIYRLISILSKLIRIRTKYTRLELIGLIIFIGLLLNIFSLHYFFQCSSLTNHEKSLSFISKSKDSNNNPISTIERSRK</sequence>
<organism evidence="5 6">
    <name type="scientific">Rotaria sordida</name>
    <dbReference type="NCBI Taxonomy" id="392033"/>
    <lineage>
        <taxon>Eukaryota</taxon>
        <taxon>Metazoa</taxon>
        <taxon>Spiralia</taxon>
        <taxon>Gnathifera</taxon>
        <taxon>Rotifera</taxon>
        <taxon>Eurotatoria</taxon>
        <taxon>Bdelloidea</taxon>
        <taxon>Philodinida</taxon>
        <taxon>Philodinidae</taxon>
        <taxon>Rotaria</taxon>
    </lineage>
</organism>
<feature type="transmembrane region" description="Helical" evidence="3">
    <location>
        <begin position="208"/>
        <end position="227"/>
    </location>
</feature>
<dbReference type="PANTHER" id="PTHR37406">
    <property type="entry name" value="T4-TYPE LYSOZYME 1-RELATED"/>
    <property type="match status" value="1"/>
</dbReference>
<dbReference type="GO" id="GO:0031640">
    <property type="term" value="P:killing of cells of another organism"/>
    <property type="evidence" value="ECO:0007669"/>
    <property type="project" value="UniProtKB-KW"/>
</dbReference>
<dbReference type="EMBL" id="CAJOAX010007028">
    <property type="protein sequence ID" value="CAF3998282.1"/>
    <property type="molecule type" value="Genomic_DNA"/>
</dbReference>
<dbReference type="GO" id="GO:0042742">
    <property type="term" value="P:defense response to bacterium"/>
    <property type="evidence" value="ECO:0007669"/>
    <property type="project" value="UniProtKB-KW"/>
</dbReference>
<feature type="signal peptide" evidence="4">
    <location>
        <begin position="1"/>
        <end position="16"/>
    </location>
</feature>
<dbReference type="InterPro" id="IPR052619">
    <property type="entry name" value="Phage_lysozyme-like"/>
</dbReference>
<dbReference type="PANTHER" id="PTHR37406:SF1">
    <property type="entry name" value="T4-TYPE LYSOZYME 1-RELATED"/>
    <property type="match status" value="1"/>
</dbReference>
<evidence type="ECO:0000256" key="3">
    <source>
        <dbReference type="SAM" id="Phobius"/>
    </source>
</evidence>
<feature type="chain" id="PRO_5032977840" evidence="4">
    <location>
        <begin position="17"/>
        <end position="261"/>
    </location>
</feature>
<keyword evidence="3" id="KW-0472">Membrane</keyword>
<dbReference type="Proteomes" id="UP000663823">
    <property type="component" value="Unassembled WGS sequence"/>
</dbReference>
<evidence type="ECO:0000313" key="6">
    <source>
        <dbReference type="Proteomes" id="UP000663823"/>
    </source>
</evidence>